<dbReference type="SUPFAM" id="SSF53822">
    <property type="entry name" value="Periplasmic binding protein-like I"/>
    <property type="match status" value="1"/>
</dbReference>
<organism evidence="1 2">
    <name type="scientific">Meloidogyne hapla</name>
    <name type="common">Root-knot nematode worm</name>
    <dbReference type="NCBI Taxonomy" id="6305"/>
    <lineage>
        <taxon>Eukaryota</taxon>
        <taxon>Metazoa</taxon>
        <taxon>Ecdysozoa</taxon>
        <taxon>Nematoda</taxon>
        <taxon>Chromadorea</taxon>
        <taxon>Rhabditida</taxon>
        <taxon>Tylenchina</taxon>
        <taxon>Tylenchomorpha</taxon>
        <taxon>Tylenchoidea</taxon>
        <taxon>Meloidogynidae</taxon>
        <taxon>Meloidogyninae</taxon>
        <taxon>Meloidogyne</taxon>
    </lineage>
</organism>
<keyword evidence="1" id="KW-1185">Reference proteome</keyword>
<accession>A0A1I8BFP6</accession>
<dbReference type="OMA" id="NQMRRIT"/>
<dbReference type="Proteomes" id="UP000095281">
    <property type="component" value="Unplaced"/>
</dbReference>
<sequence length="204" mass="22979">MPINLLVILGRFNYASPWLGTTGEILQQVKDTYANAIIVDDVNGFDNVLVDTFISRIEKFGLAKEDLDLTNTFAYLHLYDSLKLYALAVRKVMNKTDEANQTAAVLDGHQIWSAMRRLSFDGYLIVDSGIGTVVSGSNTGLVQMDDLADRAPQFAAFFIAPNREKVLKMVQMTTYRIPNCDGIINRTGCYDLVNKYFLIKNVYW</sequence>
<dbReference type="Gene3D" id="3.40.50.2300">
    <property type="match status" value="1"/>
</dbReference>
<reference evidence="2" key="1">
    <citation type="submission" date="2016-11" db="UniProtKB">
        <authorList>
            <consortium name="WormBaseParasite"/>
        </authorList>
    </citation>
    <scope>IDENTIFICATION</scope>
</reference>
<dbReference type="AlphaFoldDB" id="A0A1I8BFP6"/>
<dbReference type="WBParaSite" id="MhA1_Contig2287.frz3.fgene1">
    <property type="protein sequence ID" value="MhA1_Contig2287.frz3.fgene1"/>
    <property type="gene ID" value="MhA1_Contig2287.frz3.fgene1"/>
</dbReference>
<evidence type="ECO:0000313" key="1">
    <source>
        <dbReference type="Proteomes" id="UP000095281"/>
    </source>
</evidence>
<dbReference type="InterPro" id="IPR028082">
    <property type="entry name" value="Peripla_BP_I"/>
</dbReference>
<proteinExistence type="predicted"/>
<protein>
    <submittedName>
        <fullName evidence="2">ANF_receptor domain-containing protein</fullName>
    </submittedName>
</protein>
<evidence type="ECO:0000313" key="2">
    <source>
        <dbReference type="WBParaSite" id="MhA1_Contig2287.frz3.fgene1"/>
    </source>
</evidence>
<name>A0A1I8BFP6_MELHA</name>